<dbReference type="EMBL" id="JACCJC010000012">
    <property type="protein sequence ID" value="KAF6237992.1"/>
    <property type="molecule type" value="Genomic_DNA"/>
</dbReference>
<dbReference type="GeneID" id="59285858"/>
<dbReference type="PANTHER" id="PTHR13299:SF0">
    <property type="entry name" value="PEROXISOMAL MEMBRANE PROTEIN PEX16"/>
    <property type="match status" value="1"/>
</dbReference>
<reference evidence="4 5" key="1">
    <citation type="journal article" date="2020" name="Genomics">
        <title>Complete, high-quality genomes from long-read metagenomic sequencing of two wolf lichen thalli reveals enigmatic genome architecture.</title>
        <authorList>
            <person name="McKenzie S.K."/>
            <person name="Walston R.F."/>
            <person name="Allen J.L."/>
        </authorList>
    </citation>
    <scope>NUCLEOTIDE SEQUENCE [LARGE SCALE GENOMIC DNA]</scope>
    <source>
        <strain evidence="4">WasteWater2</strain>
    </source>
</reference>
<evidence type="ECO:0000256" key="2">
    <source>
        <dbReference type="RuleBase" id="RU365003"/>
    </source>
</evidence>
<dbReference type="AlphaFoldDB" id="A0A8H6FZZ6"/>
<protein>
    <recommendedName>
        <fullName evidence="2">Peroxisomal membrane protein PEX16</fullName>
    </recommendedName>
</protein>
<feature type="region of interest" description="Disordered" evidence="3">
    <location>
        <begin position="207"/>
        <end position="245"/>
    </location>
</feature>
<evidence type="ECO:0000313" key="5">
    <source>
        <dbReference type="Proteomes" id="UP000578531"/>
    </source>
</evidence>
<name>A0A8H6FZZ6_9LECA</name>
<dbReference type="GO" id="GO:0007031">
    <property type="term" value="P:peroxisome organization"/>
    <property type="evidence" value="ECO:0007669"/>
    <property type="project" value="UniProtKB-KW"/>
</dbReference>
<evidence type="ECO:0000256" key="3">
    <source>
        <dbReference type="SAM" id="MobiDB-lite"/>
    </source>
</evidence>
<evidence type="ECO:0000256" key="1">
    <source>
        <dbReference type="ARBA" id="ARBA00009505"/>
    </source>
</evidence>
<accession>A0A8H6FZZ6</accession>
<feature type="compositionally biased region" description="Basic and acidic residues" evidence="3">
    <location>
        <begin position="208"/>
        <end position="217"/>
    </location>
</feature>
<feature type="region of interest" description="Disordered" evidence="3">
    <location>
        <begin position="15"/>
        <end position="48"/>
    </location>
</feature>
<dbReference type="OrthoDB" id="2021143at2759"/>
<organism evidence="4 5">
    <name type="scientific">Letharia columbiana</name>
    <dbReference type="NCBI Taxonomy" id="112416"/>
    <lineage>
        <taxon>Eukaryota</taxon>
        <taxon>Fungi</taxon>
        <taxon>Dikarya</taxon>
        <taxon>Ascomycota</taxon>
        <taxon>Pezizomycotina</taxon>
        <taxon>Lecanoromycetes</taxon>
        <taxon>OSLEUM clade</taxon>
        <taxon>Lecanoromycetidae</taxon>
        <taxon>Lecanorales</taxon>
        <taxon>Lecanorineae</taxon>
        <taxon>Parmeliaceae</taxon>
        <taxon>Letharia</taxon>
    </lineage>
</organism>
<feature type="compositionally biased region" description="Polar residues" evidence="3">
    <location>
        <begin position="15"/>
        <end position="26"/>
    </location>
</feature>
<dbReference type="PANTHER" id="PTHR13299">
    <property type="entry name" value="PEROXISOMAL MEMBRANE PROTEIN PEX16"/>
    <property type="match status" value="1"/>
</dbReference>
<keyword evidence="2" id="KW-0576">Peroxisome</keyword>
<dbReference type="Pfam" id="PF08610">
    <property type="entry name" value="Pex16"/>
    <property type="match status" value="1"/>
</dbReference>
<comment type="caution">
    <text evidence="4">The sequence shown here is derived from an EMBL/GenBank/DDBJ whole genome shotgun (WGS) entry which is preliminary data.</text>
</comment>
<evidence type="ECO:0000313" key="4">
    <source>
        <dbReference type="EMBL" id="KAF6237992.1"/>
    </source>
</evidence>
<dbReference type="InterPro" id="IPR013919">
    <property type="entry name" value="Pex16"/>
</dbReference>
<sequence>MTIAATQHFEALNSTFSSMTTDQSKSVPIPDGAPPKPSSSPSTSTTSLTARLRIPTTYTTIPSQWLSTYQSFVQHNSSQVSSLESALRSLAYLLPGTRFADTPLRSESLQTFLSLLTAYNTHLLASPPFSPQRRYERFWEAKSRIYARCTALLRTVQYTQLLLEMLAKRAGEKARWRVIVVLEVVKAVCRLCMGRVSGSRPVIATGVGDERTERRVDTQPTDDDAYAEGAQPDGAEGGEWKMPRTGMRLPQLPSSSPSFTGSVGAGGGGESIIDFLTSRVITADEIKSAHRLVRKLHSLPGHLAELLYILRPVVYALALQRCQANRKDWRPWLLGLSMEMAARQLSKADVKDSVVGGIRGLSGVEREELKRRGWGMAWWGMRGAFYENVTSGVVKGVAGGLKGKAVLDMLGVVIEDYDYLWGEYYFPTATL</sequence>
<keyword evidence="2" id="KW-0962">Peroxisome biogenesis</keyword>
<proteinExistence type="inferred from homology"/>
<feature type="compositionally biased region" description="Low complexity" evidence="3">
    <location>
        <begin position="39"/>
        <end position="48"/>
    </location>
</feature>
<comment type="subcellular location">
    <subcellularLocation>
        <location evidence="2">Peroxisome membrane</location>
    </subcellularLocation>
</comment>
<gene>
    <name evidence="4" type="ORF">HO173_004193</name>
</gene>
<dbReference type="GO" id="GO:0005778">
    <property type="term" value="C:peroxisomal membrane"/>
    <property type="evidence" value="ECO:0007669"/>
    <property type="project" value="UniProtKB-SubCell"/>
</dbReference>
<keyword evidence="5" id="KW-1185">Reference proteome</keyword>
<dbReference type="RefSeq" id="XP_037167310.1">
    <property type="nucleotide sequence ID" value="XM_037306117.1"/>
</dbReference>
<comment type="similarity">
    <text evidence="1 2">Belongs to the peroxin-16 family.</text>
</comment>
<dbReference type="Proteomes" id="UP000578531">
    <property type="component" value="Unassembled WGS sequence"/>
</dbReference>